<sequence>MAKDKIEVRLQQLLDNELSSSSNDKKKVDSAYESLINILQTPEIRQQLHGYHELIFECISQIILTPSNQLFSDDELLFLLESASNACVLSMSQNQIIDSWLQNIEERTFEKPDNYDDDDDDDDLYEDLTESEEEEVDEKVTITKDNNKRSNRSEMNKNQERQVFTLDSFRHGFNSMSLQQKNQPLPKPISNQSNLHTTHSHDNRNDHQKFERSNQKENSARSNNHRNFTGKNDKNSLIKGPNDNVAKGRRAPPFDNKYGVDLRLYDCYICGEYGHVQYDCPKKQGHSKVASGDRTSVDVTNKKDRNQSKSISSVSSLEIISNQKDLDTIQQVYNQSTKLLNSSQTIEERNKTFESFLSLIKQLQRQNGEKLSKHFHEKESIFYSLFCHIAQNTYLFTNDQYSKLYRLKNILLPTKHNLVNEDRSIFSRQRTLLPLNTLEEHMKNTKQIQKTTFNDFQEHILRSTTPISTTLFNLIKCALKSSTYMDVKCCENFTKTILFDLKKDIFSNEQLNELHSCLNVRMKRFEHSRLKEVWKERLGLFKNDKITADLNKWISEFETILKIDFNEPIKSEAIIVDNAMWYFAVLLMTSSGHLSKDQYEYLLKLAIQSSLFNSIQKFYFQFYLNQGNAPITIHELNQLRIKLESDSVDEKKFVYEAIKLILDRKKPTFNNEKIEHASSDINNLSQCNDQPNKSEDTIPIIDNHVLSRLISLMETICTDTKTFSSEQLKELLDKFLYQSIIVRPLSNAEQQRLLSYYSFPISLNELKTYCSRTQLDLNDLLCLLKKRPLINNEELYDFLTQTIIQIFEDREKFSNEKCQELKIFVQKQILGKKRYRLINENYVKFRCNKKNLPIINRTKLNELLNNILLQDYQSHLEFFTFLEEISQSIDFKEISIEFEIVRCFVSTIILVIADANYSNLSNFASFHQRLKTILEQKRNYFSSVLSEQQYKLILTRLTPILNVDSLIDILKTNLNQINFSNLIDFIKNELKHQDDFEKLIHFLLYTFDNEFLSIEQTLEISNLIYNHSNFNNKSLKNLLQYLIELLKSNVHSSPKVFLNLIENNQENNQIVNQITIMLTAQNGKYVVADWRKAMMNILKILCNRRDRNEQLKDIAQQSSMFNKTTFKQKLKSCWEQTPDNTADENKEPDAIPKNDNKNESPAMHRELFRNLESNDASMNALAVHQLHTCLLNQQLPSELLLQKFIQAINIVIRNAHKFTEISCNEWETLIAENRGKIFSSDAQCDQLLMEILLVRLNMPTDTMNTLNRLIQSKKPHERTNGVNRFILLLKNTQINNAKITLILGFTYLRTISSQNLNGIFLIHECECSSSKETCEPNGPFILNQKRSTLTVKYGSLQIGVGTLGNNQVDLYLNQNRCKGLWDGKNHIADLKCQHQGNVICTTKLRCLSGSCLDDTSTAISSAPRKATYSFLFMIGILIMLV</sequence>
<keyword evidence="1" id="KW-0863">Zinc-finger</keyword>
<keyword evidence="1" id="KW-0862">Zinc</keyword>
<comment type="caution">
    <text evidence="4">The sequence shown here is derived from an EMBL/GenBank/DDBJ whole genome shotgun (WGS) entry which is preliminary data.</text>
</comment>
<feature type="compositionally biased region" description="Polar residues" evidence="2">
    <location>
        <begin position="220"/>
        <end position="230"/>
    </location>
</feature>
<evidence type="ECO:0000313" key="4">
    <source>
        <dbReference type="EMBL" id="CAF4540739.1"/>
    </source>
</evidence>
<evidence type="ECO:0000256" key="1">
    <source>
        <dbReference type="PROSITE-ProRule" id="PRU00047"/>
    </source>
</evidence>
<dbReference type="Gene3D" id="4.10.60.10">
    <property type="entry name" value="Zinc finger, CCHC-type"/>
    <property type="match status" value="1"/>
</dbReference>
<feature type="compositionally biased region" description="Basic and acidic residues" evidence="2">
    <location>
        <begin position="138"/>
        <end position="160"/>
    </location>
</feature>
<dbReference type="GO" id="GO:0008270">
    <property type="term" value="F:zinc ion binding"/>
    <property type="evidence" value="ECO:0007669"/>
    <property type="project" value="UniProtKB-KW"/>
</dbReference>
<dbReference type="SUPFAM" id="SSF57756">
    <property type="entry name" value="Retrovirus zinc finger-like domains"/>
    <property type="match status" value="1"/>
</dbReference>
<dbReference type="InterPro" id="IPR036875">
    <property type="entry name" value="Znf_CCHC_sf"/>
</dbReference>
<feature type="domain" description="CCHC-type" evidence="3">
    <location>
        <begin position="267"/>
        <end position="282"/>
    </location>
</feature>
<gene>
    <name evidence="4" type="ORF">QYT958_LOCUS7584</name>
</gene>
<dbReference type="EMBL" id="CAJOBR010000729">
    <property type="protein sequence ID" value="CAF4540739.1"/>
    <property type="molecule type" value="Genomic_DNA"/>
</dbReference>
<feature type="region of interest" description="Disordered" evidence="2">
    <location>
        <begin position="178"/>
        <end position="254"/>
    </location>
</feature>
<feature type="compositionally biased region" description="Basic and acidic residues" evidence="2">
    <location>
        <begin position="1143"/>
        <end position="1161"/>
    </location>
</feature>
<reference evidence="4" key="1">
    <citation type="submission" date="2021-02" db="EMBL/GenBank/DDBJ databases">
        <authorList>
            <person name="Nowell W R."/>
        </authorList>
    </citation>
    <scope>NUCLEOTIDE SEQUENCE</scope>
</reference>
<organism evidence="4 5">
    <name type="scientific">Rotaria socialis</name>
    <dbReference type="NCBI Taxonomy" id="392032"/>
    <lineage>
        <taxon>Eukaryota</taxon>
        <taxon>Metazoa</taxon>
        <taxon>Spiralia</taxon>
        <taxon>Gnathifera</taxon>
        <taxon>Rotifera</taxon>
        <taxon>Eurotatoria</taxon>
        <taxon>Bdelloidea</taxon>
        <taxon>Philodinida</taxon>
        <taxon>Philodinidae</taxon>
        <taxon>Rotaria</taxon>
    </lineage>
</organism>
<accession>A0A820XWA3</accession>
<feature type="region of interest" description="Disordered" evidence="2">
    <location>
        <begin position="282"/>
        <end position="309"/>
    </location>
</feature>
<evidence type="ECO:0000313" key="5">
    <source>
        <dbReference type="Proteomes" id="UP000663848"/>
    </source>
</evidence>
<evidence type="ECO:0000259" key="3">
    <source>
        <dbReference type="PROSITE" id="PS50158"/>
    </source>
</evidence>
<name>A0A820XWA3_9BILA</name>
<dbReference type="SMART" id="SM00343">
    <property type="entry name" value="ZnF_C2HC"/>
    <property type="match status" value="1"/>
</dbReference>
<dbReference type="GO" id="GO:0003676">
    <property type="term" value="F:nucleic acid binding"/>
    <property type="evidence" value="ECO:0007669"/>
    <property type="project" value="InterPro"/>
</dbReference>
<dbReference type="PROSITE" id="PS50158">
    <property type="entry name" value="ZF_CCHC"/>
    <property type="match status" value="1"/>
</dbReference>
<evidence type="ECO:0000256" key="2">
    <source>
        <dbReference type="SAM" id="MobiDB-lite"/>
    </source>
</evidence>
<feature type="compositionally biased region" description="Polar residues" evidence="2">
    <location>
        <begin position="178"/>
        <end position="197"/>
    </location>
</feature>
<feature type="compositionally biased region" description="Basic and acidic residues" evidence="2">
    <location>
        <begin position="199"/>
        <end position="219"/>
    </location>
</feature>
<keyword evidence="1" id="KW-0479">Metal-binding</keyword>
<feature type="compositionally biased region" description="Acidic residues" evidence="2">
    <location>
        <begin position="115"/>
        <end position="137"/>
    </location>
</feature>
<dbReference type="Pfam" id="PF00098">
    <property type="entry name" value="zf-CCHC"/>
    <property type="match status" value="1"/>
</dbReference>
<dbReference type="InterPro" id="IPR001878">
    <property type="entry name" value="Znf_CCHC"/>
</dbReference>
<proteinExistence type="predicted"/>
<protein>
    <recommendedName>
        <fullName evidence="3">CCHC-type domain-containing protein</fullName>
    </recommendedName>
</protein>
<feature type="region of interest" description="Disordered" evidence="2">
    <location>
        <begin position="109"/>
        <end position="161"/>
    </location>
</feature>
<feature type="region of interest" description="Disordered" evidence="2">
    <location>
        <begin position="1137"/>
        <end position="1161"/>
    </location>
</feature>
<dbReference type="Proteomes" id="UP000663848">
    <property type="component" value="Unassembled WGS sequence"/>
</dbReference>